<dbReference type="Proteomes" id="UP001602119">
    <property type="component" value="Unassembled WGS sequence"/>
</dbReference>
<accession>A0ABW6V534</accession>
<evidence type="ECO:0000313" key="3">
    <source>
        <dbReference type="Proteomes" id="UP001602119"/>
    </source>
</evidence>
<evidence type="ECO:0000256" key="1">
    <source>
        <dbReference type="SAM" id="Phobius"/>
    </source>
</evidence>
<comment type="caution">
    <text evidence="2">The sequence shown here is derived from an EMBL/GenBank/DDBJ whole genome shotgun (WGS) entry which is preliminary data.</text>
</comment>
<evidence type="ECO:0008006" key="4">
    <source>
        <dbReference type="Google" id="ProtNLM"/>
    </source>
</evidence>
<keyword evidence="1" id="KW-1133">Transmembrane helix</keyword>
<evidence type="ECO:0000313" key="2">
    <source>
        <dbReference type="EMBL" id="MFF4774424.1"/>
    </source>
</evidence>
<dbReference type="RefSeq" id="WP_066944613.1">
    <property type="nucleotide sequence ID" value="NZ_BBYK01000057.1"/>
</dbReference>
<name>A0ABW6V534_MICFU</name>
<sequence>MAKGKARRREVANQEPFPIWSLLGAILATVFAGWMLVFSGLNMDKEVRVLHGDGVKGTFTVVDRNCTRQACSWTGRFVSDDGRIVVPSITTGDLSSRDAPLGSQVSVIYGGDALYSDGSFEWAGYFRLIIYALIFAAIAVALWHGTITWAMRRIRRP</sequence>
<feature type="transmembrane region" description="Helical" evidence="1">
    <location>
        <begin position="128"/>
        <end position="151"/>
    </location>
</feature>
<protein>
    <recommendedName>
        <fullName evidence="4">DUF3592 domain-containing protein</fullName>
    </recommendedName>
</protein>
<feature type="transmembrane region" description="Helical" evidence="1">
    <location>
        <begin position="20"/>
        <end position="41"/>
    </location>
</feature>
<reference evidence="2 3" key="1">
    <citation type="submission" date="2024-10" db="EMBL/GenBank/DDBJ databases">
        <title>The Natural Products Discovery Center: Release of the First 8490 Sequenced Strains for Exploring Actinobacteria Biosynthetic Diversity.</title>
        <authorList>
            <person name="Kalkreuter E."/>
            <person name="Kautsar S.A."/>
            <person name="Yang D."/>
            <person name="Bader C.D."/>
            <person name="Teijaro C.N."/>
            <person name="Fluegel L."/>
            <person name="Davis C.M."/>
            <person name="Simpson J.R."/>
            <person name="Lauterbach L."/>
            <person name="Steele A.D."/>
            <person name="Gui C."/>
            <person name="Meng S."/>
            <person name="Li G."/>
            <person name="Viehrig K."/>
            <person name="Ye F."/>
            <person name="Su P."/>
            <person name="Kiefer A.F."/>
            <person name="Nichols A."/>
            <person name="Cepeda A.J."/>
            <person name="Yan W."/>
            <person name="Fan B."/>
            <person name="Jiang Y."/>
            <person name="Adhikari A."/>
            <person name="Zheng C.-J."/>
            <person name="Schuster L."/>
            <person name="Cowan T.M."/>
            <person name="Smanski M.J."/>
            <person name="Chevrette M.G."/>
            <person name="De Carvalho L.P.S."/>
            <person name="Shen B."/>
        </authorList>
    </citation>
    <scope>NUCLEOTIDE SEQUENCE [LARGE SCALE GENOMIC DNA]</scope>
    <source>
        <strain evidence="2 3">NPDC001281</strain>
    </source>
</reference>
<organism evidence="2 3">
    <name type="scientific">Microtetraspora fusca</name>
    <dbReference type="NCBI Taxonomy" id="1997"/>
    <lineage>
        <taxon>Bacteria</taxon>
        <taxon>Bacillati</taxon>
        <taxon>Actinomycetota</taxon>
        <taxon>Actinomycetes</taxon>
        <taxon>Streptosporangiales</taxon>
        <taxon>Streptosporangiaceae</taxon>
        <taxon>Microtetraspora</taxon>
    </lineage>
</organism>
<proteinExistence type="predicted"/>
<dbReference type="EMBL" id="JBIAXI010000008">
    <property type="protein sequence ID" value="MFF4774424.1"/>
    <property type="molecule type" value="Genomic_DNA"/>
</dbReference>
<keyword evidence="3" id="KW-1185">Reference proteome</keyword>
<gene>
    <name evidence="2" type="ORF">ACFY05_16345</name>
</gene>
<keyword evidence="1" id="KW-0472">Membrane</keyword>
<keyword evidence="1" id="KW-0812">Transmembrane</keyword>